<feature type="region of interest" description="Disordered" evidence="1">
    <location>
        <begin position="718"/>
        <end position="746"/>
    </location>
</feature>
<gene>
    <name evidence="2" type="ORF">FISHEDRAFT_76114</name>
</gene>
<feature type="compositionally biased region" description="Low complexity" evidence="1">
    <location>
        <begin position="826"/>
        <end position="840"/>
    </location>
</feature>
<evidence type="ECO:0000313" key="3">
    <source>
        <dbReference type="Proteomes" id="UP000054144"/>
    </source>
</evidence>
<feature type="compositionally biased region" description="Polar residues" evidence="1">
    <location>
        <begin position="793"/>
        <end position="806"/>
    </location>
</feature>
<evidence type="ECO:0000313" key="2">
    <source>
        <dbReference type="EMBL" id="KIY45876.1"/>
    </source>
</evidence>
<accession>A0A0D7A7J6</accession>
<dbReference type="EMBL" id="KN882045">
    <property type="protein sequence ID" value="KIY45876.1"/>
    <property type="molecule type" value="Genomic_DNA"/>
</dbReference>
<feature type="compositionally biased region" description="Low complexity" evidence="1">
    <location>
        <begin position="292"/>
        <end position="302"/>
    </location>
</feature>
<protein>
    <submittedName>
        <fullName evidence="2">Uncharacterized protein</fullName>
    </submittedName>
</protein>
<feature type="compositionally biased region" description="Polar residues" evidence="1">
    <location>
        <begin position="564"/>
        <end position="580"/>
    </location>
</feature>
<keyword evidence="3" id="KW-1185">Reference proteome</keyword>
<feature type="region of interest" description="Disordered" evidence="1">
    <location>
        <begin position="515"/>
        <end position="593"/>
    </location>
</feature>
<feature type="compositionally biased region" description="Low complexity" evidence="1">
    <location>
        <begin position="82"/>
        <end position="101"/>
    </location>
</feature>
<evidence type="ECO:0000256" key="1">
    <source>
        <dbReference type="SAM" id="MobiDB-lite"/>
    </source>
</evidence>
<feature type="compositionally biased region" description="Polar residues" evidence="1">
    <location>
        <begin position="669"/>
        <end position="691"/>
    </location>
</feature>
<feature type="region of interest" description="Disordered" evidence="1">
    <location>
        <begin position="669"/>
        <end position="705"/>
    </location>
</feature>
<name>A0A0D7A7J6_9AGAR</name>
<feature type="region of interest" description="Disordered" evidence="1">
    <location>
        <begin position="447"/>
        <end position="489"/>
    </location>
</feature>
<organism evidence="2 3">
    <name type="scientific">Fistulina hepatica ATCC 64428</name>
    <dbReference type="NCBI Taxonomy" id="1128425"/>
    <lineage>
        <taxon>Eukaryota</taxon>
        <taxon>Fungi</taxon>
        <taxon>Dikarya</taxon>
        <taxon>Basidiomycota</taxon>
        <taxon>Agaricomycotina</taxon>
        <taxon>Agaricomycetes</taxon>
        <taxon>Agaricomycetidae</taxon>
        <taxon>Agaricales</taxon>
        <taxon>Fistulinaceae</taxon>
        <taxon>Fistulina</taxon>
    </lineage>
</organism>
<feature type="region of interest" description="Disordered" evidence="1">
    <location>
        <begin position="782"/>
        <end position="850"/>
    </location>
</feature>
<sequence length="944" mass="101133">MPVCADNPPSGRMHLGQNEEFHSLARTCSSPSLISSSTSPSTSTLRPVMKIRSDTDALLSYYQSDLADGTLDYTHLNQTHTSDPSSGSSSSSDYSESSASSPIQQVSPDAICSPARRRSKTPSEGGSDRRRIAIVQLDDLSSRQSTDTSFNAASTHSSSLRSRRGLSELQGLALVAPPDASPNAYKYIEPPSTAPVGIRDKQFYESTMLHHHHRAASEAMQGKQSHHTPEVVLVVNDVPRWSETEHQPHMKNAQSPLADMNPSTLSIPSPETVPRTPEIGQSKAVDRPVAPPVVVNLAPSVSRARDHHTPQFSPDIPGSYANYQPGVHATAGPLPPPPRVSFTFDSASSPPPRPPRLHTPQGLSRRSELDAVKQVLQLPSSVSEKLEVRRTSTPGSSASEPSASSSQYCTPASTPSLPSSSAFTESPSTSVMYVNSFPGTCGNCSHSNSSTMAVQGSHLQSVKSIHRREAAGRGDSLTDESLASSELSEIPEIPLPVEKSLRHAVEGLPDQVTSVEHSGNLVSPPPKSSSPLKRLSRRSRHGSTSQTSRARSPSASTSRTRSSFTHTPPVSNLGHGQTPESLAPPSSSSPTATLVRVVRPRKMIRAITPACMQCPEIHSAKTSLERCLIYASKINELYHYDSGLGDWIVASDMQTRGERLYVLARPRMSNASTAPKTRRLSNTSATPSSPLNGFKPRRRHVSRSSVMSDATFPMRFDSGTATDLMAPSSSDAAPSSPPPLPYPSLATTTVLRPSSTVHSIPSSPLRSLVTVPGSKGGFFSSLGRKSSLKKSHTLSPASISPPSQARQLVKSPSVHHASELHRTSAPQPVTPVTQTIPGGPRALQSRRMQKSRTIIVPASATFAARANSTGIARHPSLTPRPSNVVRSPVVTSSAEFERQVDELVTVLPNADRSVLAGYLRRTGQGYLAVGQYIEDQQNGHIRRD</sequence>
<reference evidence="2 3" key="1">
    <citation type="journal article" date="2015" name="Fungal Genet. Biol.">
        <title>Evolution of novel wood decay mechanisms in Agaricales revealed by the genome sequences of Fistulina hepatica and Cylindrobasidium torrendii.</title>
        <authorList>
            <person name="Floudas D."/>
            <person name="Held B.W."/>
            <person name="Riley R."/>
            <person name="Nagy L.G."/>
            <person name="Koehler G."/>
            <person name="Ransdell A.S."/>
            <person name="Younus H."/>
            <person name="Chow J."/>
            <person name="Chiniquy J."/>
            <person name="Lipzen A."/>
            <person name="Tritt A."/>
            <person name="Sun H."/>
            <person name="Haridas S."/>
            <person name="LaButti K."/>
            <person name="Ohm R.A."/>
            <person name="Kues U."/>
            <person name="Blanchette R.A."/>
            <person name="Grigoriev I.V."/>
            <person name="Minto R.E."/>
            <person name="Hibbett D.S."/>
        </authorList>
    </citation>
    <scope>NUCLEOTIDE SEQUENCE [LARGE SCALE GENOMIC DNA]</scope>
    <source>
        <strain evidence="2 3">ATCC 64428</strain>
    </source>
</reference>
<feature type="compositionally biased region" description="Polar residues" evidence="1">
    <location>
        <begin position="447"/>
        <end position="463"/>
    </location>
</feature>
<feature type="compositionally biased region" description="Low complexity" evidence="1">
    <location>
        <begin position="581"/>
        <end position="593"/>
    </location>
</feature>
<feature type="compositionally biased region" description="Polar residues" evidence="1">
    <location>
        <begin position="142"/>
        <end position="156"/>
    </location>
</feature>
<proteinExistence type="predicted"/>
<feature type="region of interest" description="Disordered" evidence="1">
    <location>
        <begin position="75"/>
        <end position="163"/>
    </location>
</feature>
<feature type="region of interest" description="Disordered" evidence="1">
    <location>
        <begin position="252"/>
        <end position="425"/>
    </location>
</feature>
<dbReference type="OrthoDB" id="2413468at2759"/>
<dbReference type="AlphaFoldDB" id="A0A0D7A7J6"/>
<dbReference type="Proteomes" id="UP000054144">
    <property type="component" value="Unassembled WGS sequence"/>
</dbReference>
<feature type="compositionally biased region" description="Low complexity" evidence="1">
    <location>
        <begin position="543"/>
        <end position="563"/>
    </location>
</feature>
<feature type="compositionally biased region" description="Low complexity" evidence="1">
    <location>
        <begin position="391"/>
        <end position="425"/>
    </location>
</feature>